<dbReference type="Proteomes" id="UP000092445">
    <property type="component" value="Unassembled WGS sequence"/>
</dbReference>
<name>A0A1B0AED1_GLOPL</name>
<organism evidence="1 2">
    <name type="scientific">Glossina pallidipes</name>
    <name type="common">Tsetse fly</name>
    <dbReference type="NCBI Taxonomy" id="7398"/>
    <lineage>
        <taxon>Eukaryota</taxon>
        <taxon>Metazoa</taxon>
        <taxon>Ecdysozoa</taxon>
        <taxon>Arthropoda</taxon>
        <taxon>Hexapoda</taxon>
        <taxon>Insecta</taxon>
        <taxon>Pterygota</taxon>
        <taxon>Neoptera</taxon>
        <taxon>Endopterygota</taxon>
        <taxon>Diptera</taxon>
        <taxon>Brachycera</taxon>
        <taxon>Muscomorpha</taxon>
        <taxon>Hippoboscoidea</taxon>
        <taxon>Glossinidae</taxon>
        <taxon>Glossina</taxon>
    </lineage>
</organism>
<dbReference type="EnsemblMetazoa" id="GPAI043057-RA">
    <property type="protein sequence ID" value="GPAI043057-PA"/>
    <property type="gene ID" value="GPAI043057"/>
</dbReference>
<accession>A0A1B0AED1</accession>
<reference evidence="2" key="1">
    <citation type="submission" date="2014-03" db="EMBL/GenBank/DDBJ databases">
        <authorList>
            <person name="Aksoy S."/>
            <person name="Warren W."/>
            <person name="Wilson R.K."/>
        </authorList>
    </citation>
    <scope>NUCLEOTIDE SEQUENCE [LARGE SCALE GENOMIC DNA]</scope>
    <source>
        <strain evidence="2">IAEA</strain>
    </source>
</reference>
<reference evidence="1" key="2">
    <citation type="submission" date="2020-05" db="UniProtKB">
        <authorList>
            <consortium name="EnsemblMetazoa"/>
        </authorList>
    </citation>
    <scope>IDENTIFICATION</scope>
    <source>
        <strain evidence="1">IAEA</strain>
    </source>
</reference>
<evidence type="ECO:0008006" key="3">
    <source>
        <dbReference type="Google" id="ProtNLM"/>
    </source>
</evidence>
<dbReference type="AlphaFoldDB" id="A0A1B0AED1"/>
<sequence>MLSNLRAVATNGNQAPIHLSNTSIYLAPNRRGTGLGVYAYRDIQHRIISTESHYGKCEIIFIDVNVNGTALAGVVYLPKRNVHIFESTVSNICEKYNNISVVGDFNNELYDRVKALRMRFLCDRLNISLQHNALPTHFQMLSTHRPFWFVFLYTGQPTLYTEITTLFLIKMVIDIIITYRHTSQIF</sequence>
<protein>
    <recommendedName>
        <fullName evidence="3">Endonuclease/exonuclease/phosphatase domain-containing protein</fullName>
    </recommendedName>
</protein>
<proteinExistence type="predicted"/>
<evidence type="ECO:0000313" key="1">
    <source>
        <dbReference type="EnsemblMetazoa" id="GPAI043057-PA"/>
    </source>
</evidence>
<dbReference type="VEuPathDB" id="VectorBase:GPAI043057"/>
<evidence type="ECO:0000313" key="2">
    <source>
        <dbReference type="Proteomes" id="UP000092445"/>
    </source>
</evidence>
<keyword evidence="2" id="KW-1185">Reference proteome</keyword>